<name>A0A7S1WQB9_ALECA</name>
<evidence type="ECO:0000313" key="2">
    <source>
        <dbReference type="EMBL" id="CAD9181119.1"/>
    </source>
</evidence>
<evidence type="ECO:0000256" key="1">
    <source>
        <dbReference type="SAM" id="MobiDB-lite"/>
    </source>
</evidence>
<dbReference type="EMBL" id="HBGE01097248">
    <property type="protein sequence ID" value="CAD9181119.1"/>
    <property type="molecule type" value="Transcribed_RNA"/>
</dbReference>
<feature type="compositionally biased region" description="Acidic residues" evidence="1">
    <location>
        <begin position="126"/>
        <end position="136"/>
    </location>
</feature>
<gene>
    <name evidence="2" type="ORF">ACAT0790_LOCUS57891</name>
</gene>
<sequence>MGRVIKYSSSKAPKFSEEEVARYKAITAEVAAKGKDKSADPKAAAARIEAALAASAAETKKNMGNDPEEIDPSDADFVGIVLSAEAVSGGELKVDLDDVYLEEPKEVIEDEEVGDDEELRSLWGDGDNDPAEAGED</sequence>
<accession>A0A7S1WQB9</accession>
<feature type="compositionally biased region" description="Acidic residues" evidence="1">
    <location>
        <begin position="108"/>
        <end position="118"/>
    </location>
</feature>
<protein>
    <submittedName>
        <fullName evidence="2">Uncharacterized protein</fullName>
    </submittedName>
</protein>
<organism evidence="2">
    <name type="scientific">Alexandrium catenella</name>
    <name type="common">Red tide dinoflagellate</name>
    <name type="synonym">Gonyaulax catenella</name>
    <dbReference type="NCBI Taxonomy" id="2925"/>
    <lineage>
        <taxon>Eukaryota</taxon>
        <taxon>Sar</taxon>
        <taxon>Alveolata</taxon>
        <taxon>Dinophyceae</taxon>
        <taxon>Gonyaulacales</taxon>
        <taxon>Pyrocystaceae</taxon>
        <taxon>Alexandrium</taxon>
    </lineage>
</organism>
<reference evidence="2" key="1">
    <citation type="submission" date="2021-01" db="EMBL/GenBank/DDBJ databases">
        <authorList>
            <person name="Corre E."/>
            <person name="Pelletier E."/>
            <person name="Niang G."/>
            <person name="Scheremetjew M."/>
            <person name="Finn R."/>
            <person name="Kale V."/>
            <person name="Holt S."/>
            <person name="Cochrane G."/>
            <person name="Meng A."/>
            <person name="Brown T."/>
            <person name="Cohen L."/>
        </authorList>
    </citation>
    <scope>NUCLEOTIDE SEQUENCE</scope>
    <source>
        <strain evidence="2">OF101</strain>
    </source>
</reference>
<feature type="region of interest" description="Disordered" evidence="1">
    <location>
        <begin position="105"/>
        <end position="136"/>
    </location>
</feature>
<proteinExistence type="predicted"/>
<dbReference type="AlphaFoldDB" id="A0A7S1WQB9"/>